<organism evidence="1 2">
    <name type="scientific">Isoptericola dokdonensis DS-3</name>
    <dbReference type="NCBI Taxonomy" id="1300344"/>
    <lineage>
        <taxon>Bacteria</taxon>
        <taxon>Bacillati</taxon>
        <taxon>Actinomycetota</taxon>
        <taxon>Actinomycetes</taxon>
        <taxon>Micrococcales</taxon>
        <taxon>Promicromonosporaceae</taxon>
        <taxon>Isoptericola</taxon>
    </lineage>
</organism>
<protein>
    <recommendedName>
        <fullName evidence="3">Prophage CP4-57 regulatory protein (AlpA)</fullName>
    </recommendedName>
</protein>
<reference evidence="1 2" key="1">
    <citation type="submission" date="2016-01" db="EMBL/GenBank/DDBJ databases">
        <title>Complete genome sequence of a soil Actinobacterium, Isoptericola dokdonensis DS-3.</title>
        <authorList>
            <person name="Kwon S.-K."/>
            <person name="Kim J.F."/>
        </authorList>
    </citation>
    <scope>NUCLEOTIDE SEQUENCE [LARGE SCALE GENOMIC DNA]</scope>
    <source>
        <strain evidence="1 2">DS-3</strain>
    </source>
</reference>
<dbReference type="PATRIC" id="fig|1300344.3.peg.1876"/>
<keyword evidence="2" id="KW-1185">Reference proteome</keyword>
<proteinExistence type="predicted"/>
<accession>A0A161I1Y6</accession>
<dbReference type="RefSeq" id="WP_068202715.1">
    <property type="nucleotide sequence ID" value="NZ_CP014209.1"/>
</dbReference>
<evidence type="ECO:0008006" key="3">
    <source>
        <dbReference type="Google" id="ProtNLM"/>
    </source>
</evidence>
<sequence>MTIQYLARPQVAALVGVSADTLNRYRLPEPDAQIGDRQVGWLPETIERWDAVRGGRGWTLRQPSDPRYVSRDELAAAEAELRGPTAD</sequence>
<name>A0A161I1Y6_9MICO</name>
<gene>
    <name evidence="1" type="ORF">I598_1867</name>
</gene>
<dbReference type="AlphaFoldDB" id="A0A161I1Y6"/>
<dbReference type="EMBL" id="CP014209">
    <property type="protein sequence ID" value="ANC31415.1"/>
    <property type="molecule type" value="Genomic_DNA"/>
</dbReference>
<evidence type="ECO:0000313" key="1">
    <source>
        <dbReference type="EMBL" id="ANC31415.1"/>
    </source>
</evidence>
<evidence type="ECO:0000313" key="2">
    <source>
        <dbReference type="Proteomes" id="UP000076794"/>
    </source>
</evidence>
<dbReference type="KEGG" id="ido:I598_1867"/>
<dbReference type="Proteomes" id="UP000076794">
    <property type="component" value="Chromosome"/>
</dbReference>